<dbReference type="InterPro" id="IPR009057">
    <property type="entry name" value="Homeodomain-like_sf"/>
</dbReference>
<keyword evidence="1" id="KW-0678">Repressor</keyword>
<accession>A0ABN2SMA0</accession>
<keyword evidence="8" id="KW-1185">Reference proteome</keyword>
<dbReference type="Gene3D" id="1.10.10.60">
    <property type="entry name" value="Homeodomain-like"/>
    <property type="match status" value="1"/>
</dbReference>
<dbReference type="PRINTS" id="PR00455">
    <property type="entry name" value="HTHTETR"/>
</dbReference>
<feature type="DNA-binding region" description="H-T-H motif" evidence="5">
    <location>
        <begin position="32"/>
        <end position="51"/>
    </location>
</feature>
<comment type="caution">
    <text evidence="7">The sequence shown here is derived from an EMBL/GenBank/DDBJ whole genome shotgun (WGS) entry which is preliminary data.</text>
</comment>
<evidence type="ECO:0000313" key="7">
    <source>
        <dbReference type="EMBL" id="GAA1989072.1"/>
    </source>
</evidence>
<dbReference type="InterPro" id="IPR036271">
    <property type="entry name" value="Tet_transcr_reg_TetR-rel_C_sf"/>
</dbReference>
<keyword evidence="3 5" id="KW-0238">DNA-binding</keyword>
<protein>
    <submittedName>
        <fullName evidence="7">TetR family transcriptional regulator BioQ</fullName>
    </submittedName>
</protein>
<dbReference type="EMBL" id="BAAANN010000051">
    <property type="protein sequence ID" value="GAA1989072.1"/>
    <property type="molecule type" value="Genomic_DNA"/>
</dbReference>
<dbReference type="InterPro" id="IPR003012">
    <property type="entry name" value="Tet_transcr_reg_TetR"/>
</dbReference>
<gene>
    <name evidence="7" type="primary">bioQ_1</name>
    <name evidence="7" type="ORF">GCM10009754_79120</name>
</gene>
<reference evidence="7 8" key="1">
    <citation type="journal article" date="2019" name="Int. J. Syst. Evol. Microbiol.">
        <title>The Global Catalogue of Microorganisms (GCM) 10K type strain sequencing project: providing services to taxonomists for standard genome sequencing and annotation.</title>
        <authorList>
            <consortium name="The Broad Institute Genomics Platform"/>
            <consortium name="The Broad Institute Genome Sequencing Center for Infectious Disease"/>
            <person name="Wu L."/>
            <person name="Ma J."/>
        </authorList>
    </citation>
    <scope>NUCLEOTIDE SEQUENCE [LARGE SCALE GENOMIC DNA]</scope>
    <source>
        <strain evidence="7 8">JCM 14545</strain>
    </source>
</reference>
<proteinExistence type="predicted"/>
<dbReference type="PANTHER" id="PTHR30055">
    <property type="entry name" value="HTH-TYPE TRANSCRIPTIONAL REGULATOR RUTR"/>
    <property type="match status" value="1"/>
</dbReference>
<dbReference type="PANTHER" id="PTHR30055:SF151">
    <property type="entry name" value="TRANSCRIPTIONAL REGULATORY PROTEIN"/>
    <property type="match status" value="1"/>
</dbReference>
<organism evidence="7 8">
    <name type="scientific">Amycolatopsis minnesotensis</name>
    <dbReference type="NCBI Taxonomy" id="337894"/>
    <lineage>
        <taxon>Bacteria</taxon>
        <taxon>Bacillati</taxon>
        <taxon>Actinomycetota</taxon>
        <taxon>Actinomycetes</taxon>
        <taxon>Pseudonocardiales</taxon>
        <taxon>Pseudonocardiaceae</taxon>
        <taxon>Amycolatopsis</taxon>
    </lineage>
</organism>
<dbReference type="SUPFAM" id="SSF46689">
    <property type="entry name" value="Homeodomain-like"/>
    <property type="match status" value="1"/>
</dbReference>
<evidence type="ECO:0000256" key="1">
    <source>
        <dbReference type="ARBA" id="ARBA00022491"/>
    </source>
</evidence>
<dbReference type="InterPro" id="IPR001647">
    <property type="entry name" value="HTH_TetR"/>
</dbReference>
<evidence type="ECO:0000256" key="2">
    <source>
        <dbReference type="ARBA" id="ARBA00023015"/>
    </source>
</evidence>
<name>A0ABN2SMA0_9PSEU</name>
<evidence type="ECO:0000259" key="6">
    <source>
        <dbReference type="PROSITE" id="PS50977"/>
    </source>
</evidence>
<dbReference type="Pfam" id="PF00440">
    <property type="entry name" value="TetR_N"/>
    <property type="match status" value="1"/>
</dbReference>
<dbReference type="Pfam" id="PF02909">
    <property type="entry name" value="TetR_C_1"/>
    <property type="match status" value="1"/>
</dbReference>
<dbReference type="InterPro" id="IPR004111">
    <property type="entry name" value="Repressor_TetR_C"/>
</dbReference>
<dbReference type="SUPFAM" id="SSF48498">
    <property type="entry name" value="Tetracyclin repressor-like, C-terminal domain"/>
    <property type="match status" value="1"/>
</dbReference>
<keyword evidence="4" id="KW-0804">Transcription</keyword>
<sequence>MTAYAVPVVNSRDDVLRTALTILRQYGLADLSMRRVATELDVRPSALYWHFTNKQALLTAMADTVLSGVLPRSDRMRWDRQLERLALDLRAALLAVTDGAELVSISQASGLSSAAIGDHFVAAARRGGLSARDATAVRTAVWQLVIGLTIEEQTRAQMAGIGALPPSDREFDREFADGLALILDGARHRLPAS</sequence>
<evidence type="ECO:0000313" key="8">
    <source>
        <dbReference type="Proteomes" id="UP001501116"/>
    </source>
</evidence>
<dbReference type="Proteomes" id="UP001501116">
    <property type="component" value="Unassembled WGS sequence"/>
</dbReference>
<dbReference type="PROSITE" id="PS50977">
    <property type="entry name" value="HTH_TETR_2"/>
    <property type="match status" value="1"/>
</dbReference>
<dbReference type="Gene3D" id="1.10.357.10">
    <property type="entry name" value="Tetracycline Repressor, domain 2"/>
    <property type="match status" value="1"/>
</dbReference>
<keyword evidence="2" id="KW-0805">Transcription regulation</keyword>
<evidence type="ECO:0000256" key="4">
    <source>
        <dbReference type="ARBA" id="ARBA00023163"/>
    </source>
</evidence>
<feature type="domain" description="HTH tetR-type" evidence="6">
    <location>
        <begin position="9"/>
        <end position="69"/>
    </location>
</feature>
<dbReference type="PRINTS" id="PR00400">
    <property type="entry name" value="TETREPRESSOR"/>
</dbReference>
<evidence type="ECO:0000256" key="5">
    <source>
        <dbReference type="PROSITE-ProRule" id="PRU00335"/>
    </source>
</evidence>
<evidence type="ECO:0000256" key="3">
    <source>
        <dbReference type="ARBA" id="ARBA00023125"/>
    </source>
</evidence>
<dbReference type="InterPro" id="IPR050109">
    <property type="entry name" value="HTH-type_TetR-like_transc_reg"/>
</dbReference>